<dbReference type="InterPro" id="IPR000843">
    <property type="entry name" value="HTH_LacI"/>
</dbReference>
<evidence type="ECO:0000313" key="4">
    <source>
        <dbReference type="Proteomes" id="UP000749471"/>
    </source>
</evidence>
<protein>
    <submittedName>
        <fullName evidence="3">LacI family transcriptional regulator</fullName>
    </submittedName>
</protein>
<accession>A0ABS6E1B4</accession>
<dbReference type="InterPro" id="IPR046335">
    <property type="entry name" value="LacI/GalR-like_sensor"/>
</dbReference>
<feature type="domain" description="HTH lacI-type" evidence="1">
    <location>
        <begin position="3"/>
        <end position="57"/>
    </location>
</feature>
<dbReference type="SMART" id="SM00354">
    <property type="entry name" value="HTH_LACI"/>
    <property type="match status" value="1"/>
</dbReference>
<dbReference type="EMBL" id="JAHLPM010000001">
    <property type="protein sequence ID" value="MBU5436693.1"/>
    <property type="molecule type" value="Genomic_DNA"/>
</dbReference>
<sequence length="345" mass="38415">MAITIHDVAEKAGVSIATVSRVINNNYPVKDETREKIEKAIEELGYVPNEIARSLILKSTSNVGIIVPGITNLFFPTIVEEINKTLRDEGFIISLFTTDGDPKAEKKLVDNVISRNMDGIIVIDPSVDNLENGYFEGVSKKIPTIIINGNTNKYNCNFVSYDEEVGTKEAFNYLLELGHKEIVFIRGDKSLSYDLKENIYRKFIKDNNLKYEKVISVGMGNSLDVVEKTQEIFEKFLSLNREATGVFACNDLMAVGVINACNKSGIKIPEDMSVIGFDNTLLSNISHPKITTVDLNMKEIGQTAAFEIMNMTKKNIVSTKKIVYDTKLIHKESCGKRVGPINNGD</sequence>
<dbReference type="Pfam" id="PF00356">
    <property type="entry name" value="LacI"/>
    <property type="match status" value="1"/>
</dbReference>
<organism evidence="3 4">
    <name type="scientific">Tissierella simiarum</name>
    <dbReference type="NCBI Taxonomy" id="2841534"/>
    <lineage>
        <taxon>Bacteria</taxon>
        <taxon>Bacillati</taxon>
        <taxon>Bacillota</taxon>
        <taxon>Tissierellia</taxon>
        <taxon>Tissierellales</taxon>
        <taxon>Tissierellaceae</taxon>
        <taxon>Tissierella</taxon>
    </lineage>
</organism>
<dbReference type="PROSITE" id="PS00356">
    <property type="entry name" value="HTH_LACI_1"/>
    <property type="match status" value="1"/>
</dbReference>
<name>A0ABS6E1B4_9FIRM</name>
<dbReference type="CDD" id="cd01392">
    <property type="entry name" value="HTH_LacI"/>
    <property type="match status" value="1"/>
</dbReference>
<keyword evidence="4" id="KW-1185">Reference proteome</keyword>
<dbReference type="PROSITE" id="PS50943">
    <property type="entry name" value="HTH_CROC1"/>
    <property type="match status" value="1"/>
</dbReference>
<dbReference type="Pfam" id="PF13377">
    <property type="entry name" value="Peripla_BP_3"/>
    <property type="match status" value="1"/>
</dbReference>
<evidence type="ECO:0000259" key="1">
    <source>
        <dbReference type="PROSITE" id="PS50932"/>
    </source>
</evidence>
<dbReference type="InterPro" id="IPR001387">
    <property type="entry name" value="Cro/C1-type_HTH"/>
</dbReference>
<dbReference type="PANTHER" id="PTHR30146">
    <property type="entry name" value="LACI-RELATED TRANSCRIPTIONAL REPRESSOR"/>
    <property type="match status" value="1"/>
</dbReference>
<dbReference type="CDD" id="cd06267">
    <property type="entry name" value="PBP1_LacI_sugar_binding-like"/>
    <property type="match status" value="1"/>
</dbReference>
<proteinExistence type="predicted"/>
<feature type="domain" description="HTH cro/C1-type" evidence="2">
    <location>
        <begin position="3"/>
        <end position="47"/>
    </location>
</feature>
<evidence type="ECO:0000313" key="3">
    <source>
        <dbReference type="EMBL" id="MBU5436693.1"/>
    </source>
</evidence>
<dbReference type="PANTHER" id="PTHR30146:SF150">
    <property type="entry name" value="ARABINOSE METABOLISM TRANSCRIPTIONAL REPRESSOR"/>
    <property type="match status" value="1"/>
</dbReference>
<gene>
    <name evidence="3" type="ORF">KQI42_01660</name>
</gene>
<comment type="caution">
    <text evidence="3">The sequence shown here is derived from an EMBL/GenBank/DDBJ whole genome shotgun (WGS) entry which is preliminary data.</text>
</comment>
<dbReference type="RefSeq" id="WP_216516089.1">
    <property type="nucleotide sequence ID" value="NZ_JAHLPM010000001.1"/>
</dbReference>
<dbReference type="PROSITE" id="PS50932">
    <property type="entry name" value="HTH_LACI_2"/>
    <property type="match status" value="1"/>
</dbReference>
<evidence type="ECO:0000259" key="2">
    <source>
        <dbReference type="PROSITE" id="PS50943"/>
    </source>
</evidence>
<reference evidence="3 4" key="1">
    <citation type="submission" date="2021-06" db="EMBL/GenBank/DDBJ databases">
        <authorList>
            <person name="Sun Q."/>
            <person name="Li D."/>
        </authorList>
    </citation>
    <scope>NUCLEOTIDE SEQUENCE [LARGE SCALE GENOMIC DNA]</scope>
    <source>
        <strain evidence="3 4">MSJ-40</strain>
    </source>
</reference>
<dbReference type="Proteomes" id="UP000749471">
    <property type="component" value="Unassembled WGS sequence"/>
</dbReference>